<dbReference type="Pfam" id="PF21274">
    <property type="entry name" value="Rng_hyd_C"/>
    <property type="match status" value="1"/>
</dbReference>
<dbReference type="EMBL" id="FTNT01000004">
    <property type="protein sequence ID" value="SIR93562.1"/>
    <property type="molecule type" value="Genomic_DNA"/>
</dbReference>
<feature type="domain" description="FAD-binding" evidence="5">
    <location>
        <begin position="4"/>
        <end position="348"/>
    </location>
</feature>
<dbReference type="GO" id="GO:0071949">
    <property type="term" value="F:FAD binding"/>
    <property type="evidence" value="ECO:0007669"/>
    <property type="project" value="InterPro"/>
</dbReference>
<keyword evidence="7" id="KW-1185">Reference proteome</keyword>
<dbReference type="Proteomes" id="UP000186218">
    <property type="component" value="Unassembled WGS sequence"/>
</dbReference>
<sequence length="493" mass="52968">MNSAVIVVGAGPVGLMLACELRLQGVTVEVIERLDAPVTHSKAFGLNARTMECLALRGLLEPMRERARHARVEQFGGAPAPSSQLTLAHFAGVRTVRIDDVDAAFGGMLGIQQSDVEAVLTERAVESGVRITRGVDLVDIEQDAAEVRIRTRTDGDRHLTMTADVVVGCDGGRSAVRTLTGFPTTSTPPTMTGRLAVARVPDLLMDPGAGWHRTGTGVIQVLPGRVIVAEFTGAPENRHAVVTADEVREAAERVVGRRVAWPTETGWCTGFTDHTLIADDYRHGRVLLAGDAAHVHSPFGGQGLNLGVQDAVNLGWKLAAWLHDPTAETLLDGYTTERRAVAARVLHNTRAQVALMNPDNRVTPLRELFTEMMDIRDVNQRLAAVLSSTDVRIPGSDPASWVGGFMPNIPITTADGTGGCALDFFDDGRWVLFDLGDDGEPHPTARHVVSGTPRPGYTGPARILVRPDGYVAWTSSADERGPDEPANDRCHIQ</sequence>
<evidence type="ECO:0000256" key="2">
    <source>
        <dbReference type="ARBA" id="ARBA00022630"/>
    </source>
</evidence>
<dbReference type="Gene3D" id="3.50.50.60">
    <property type="entry name" value="FAD/NAD(P)-binding domain"/>
    <property type="match status" value="2"/>
</dbReference>
<evidence type="ECO:0000313" key="7">
    <source>
        <dbReference type="Proteomes" id="UP000186218"/>
    </source>
</evidence>
<dbReference type="InterPro" id="IPR050641">
    <property type="entry name" value="RIFMO-like"/>
</dbReference>
<dbReference type="OrthoDB" id="8670884at2"/>
<dbReference type="PRINTS" id="PR00420">
    <property type="entry name" value="RNGMNOXGNASE"/>
</dbReference>
<dbReference type="InterPro" id="IPR002938">
    <property type="entry name" value="FAD-bd"/>
</dbReference>
<evidence type="ECO:0000313" key="6">
    <source>
        <dbReference type="EMBL" id="SIR93562.1"/>
    </source>
</evidence>
<comment type="cofactor">
    <cofactor evidence="1">
        <name>FAD</name>
        <dbReference type="ChEBI" id="CHEBI:57692"/>
    </cofactor>
</comment>
<protein>
    <submittedName>
        <fullName evidence="6">2-polyprenyl-6-methoxyphenol hydroxylase</fullName>
    </submittedName>
</protein>
<name>A0A1N7EZZ5_9NOCA</name>
<dbReference type="PANTHER" id="PTHR43004">
    <property type="entry name" value="TRK SYSTEM POTASSIUM UPTAKE PROTEIN"/>
    <property type="match status" value="1"/>
</dbReference>
<dbReference type="PANTHER" id="PTHR43004:SF19">
    <property type="entry name" value="BINDING MONOOXYGENASE, PUTATIVE (JCVI)-RELATED"/>
    <property type="match status" value="1"/>
</dbReference>
<dbReference type="STRING" id="1344003.SAMN05445060_1678"/>
<dbReference type="RefSeq" id="WP_076478465.1">
    <property type="nucleotide sequence ID" value="NZ_FTNT01000004.1"/>
</dbReference>
<keyword evidence="2" id="KW-0285">Flavoprotein</keyword>
<evidence type="ECO:0000256" key="1">
    <source>
        <dbReference type="ARBA" id="ARBA00001974"/>
    </source>
</evidence>
<feature type="region of interest" description="Disordered" evidence="4">
    <location>
        <begin position="474"/>
        <end position="493"/>
    </location>
</feature>
<feature type="compositionally biased region" description="Basic and acidic residues" evidence="4">
    <location>
        <begin position="477"/>
        <end position="493"/>
    </location>
</feature>
<evidence type="ECO:0000259" key="5">
    <source>
        <dbReference type="Pfam" id="PF01494"/>
    </source>
</evidence>
<dbReference type="SUPFAM" id="SSF51905">
    <property type="entry name" value="FAD/NAD(P)-binding domain"/>
    <property type="match status" value="1"/>
</dbReference>
<reference evidence="6 7" key="1">
    <citation type="submission" date="2017-01" db="EMBL/GenBank/DDBJ databases">
        <authorList>
            <person name="Mah S.A."/>
            <person name="Swanson W.J."/>
            <person name="Moy G.W."/>
            <person name="Vacquier V.D."/>
        </authorList>
    </citation>
    <scope>NUCLEOTIDE SEQUENCE [LARGE SCALE GENOMIC DNA]</scope>
    <source>
        <strain evidence="6 7">CPCC 203464</strain>
    </source>
</reference>
<keyword evidence="3" id="KW-0274">FAD</keyword>
<dbReference type="Gene3D" id="3.40.30.120">
    <property type="match status" value="1"/>
</dbReference>
<dbReference type="InterPro" id="IPR036188">
    <property type="entry name" value="FAD/NAD-bd_sf"/>
</dbReference>
<dbReference type="Pfam" id="PF01494">
    <property type="entry name" value="FAD_binding_3"/>
    <property type="match status" value="1"/>
</dbReference>
<dbReference type="GO" id="GO:0016709">
    <property type="term" value="F:oxidoreductase activity, acting on paired donors, with incorporation or reduction of molecular oxygen, NAD(P)H as one donor, and incorporation of one atom of oxygen"/>
    <property type="evidence" value="ECO:0007669"/>
    <property type="project" value="UniProtKB-ARBA"/>
</dbReference>
<evidence type="ECO:0000256" key="3">
    <source>
        <dbReference type="ARBA" id="ARBA00022827"/>
    </source>
</evidence>
<gene>
    <name evidence="6" type="ORF">SAMN05445060_1678</name>
</gene>
<proteinExistence type="predicted"/>
<organism evidence="6 7">
    <name type="scientific">Williamsia sterculiae</name>
    <dbReference type="NCBI Taxonomy" id="1344003"/>
    <lineage>
        <taxon>Bacteria</taxon>
        <taxon>Bacillati</taxon>
        <taxon>Actinomycetota</taxon>
        <taxon>Actinomycetes</taxon>
        <taxon>Mycobacteriales</taxon>
        <taxon>Nocardiaceae</taxon>
        <taxon>Williamsia</taxon>
    </lineage>
</organism>
<evidence type="ECO:0000256" key="4">
    <source>
        <dbReference type="SAM" id="MobiDB-lite"/>
    </source>
</evidence>
<dbReference type="AlphaFoldDB" id="A0A1N7EZZ5"/>
<accession>A0A1N7EZZ5</accession>